<dbReference type="SMR" id="A0A072ZDD4"/>
<dbReference type="EMBL" id="CVVU01000247">
    <property type="protein sequence ID" value="CRP85593.1"/>
    <property type="molecule type" value="Genomic_DNA"/>
</dbReference>
<dbReference type="Gene3D" id="3.40.50.300">
    <property type="entry name" value="P-loop containing nucleotide triphosphate hydrolases"/>
    <property type="match status" value="1"/>
</dbReference>
<dbReference type="InterPro" id="IPR027417">
    <property type="entry name" value="P-loop_NTPase"/>
</dbReference>
<dbReference type="OMA" id="VVNRHTR"/>
<sequence length="394" mass="42444">MNQNFVALTQHPGELDWLQNSLASAGQVVPAGSASLEELLALLDVTAAGVLFISLGKSNLVSQGALVEGLVSARPMLSVVAIGDGLDNQLVLAAMRAGARDFITYGARASELTGLIRRLGGRLPSVPVSAARQGELLTLVSARPDADGAFVALHLAKALQEQTPNQVLLLDVGQPTGEALAILGLDSAFTFSDALRNLRRLDQTLIDSAFTRLDSGLRILSLTDEPGVLERVTTAELYLLLGNLRGAFSHVVVNLTGLPEGELSNQLLVQANRVLWMVDQSVPSCKKGLERLRRLRERNLPLPSIELLIERYLPNVAPDQQALSRMFDLDLFGVLPLSPESRLRAKNLGKSLFEVAPRDPLAAKLRQLADSLCVTRGERRSLLSWLGRAKAALL</sequence>
<reference evidence="4" key="9">
    <citation type="submission" date="2020-01" db="EMBL/GenBank/DDBJ databases">
        <title>Bacteria Cultured from War Wounds Associated with the Conflict in Eastern Ukraine.</title>
        <authorList>
            <person name="Snesrud E."/>
            <person name="Galac M.R."/>
            <person name="Mc Gann P."/>
            <person name="Valentine K."/>
            <person name="Viacheslav K."/>
        </authorList>
    </citation>
    <scope>NUCLEOTIDE SEQUENCE</scope>
    <source>
        <strain evidence="4">VNMU148</strain>
    </source>
</reference>
<reference evidence="8" key="10">
    <citation type="submission" date="2023-06" db="EMBL/GenBank/DDBJ databases">
        <authorList>
            <consortium name="Clinical and Environmental Microbiology Branch: Whole genome sequencing antimicrobial resistance pathogens in the healthcare setting"/>
        </authorList>
    </citation>
    <scope>NUCLEOTIDE SEQUENCE</scope>
    <source>
        <strain evidence="8">2021CK-01020</strain>
    </source>
</reference>
<dbReference type="Pfam" id="PF16968">
    <property type="entry name" value="TadZ_N"/>
    <property type="match status" value="1"/>
</dbReference>
<dbReference type="Proteomes" id="UP001297540">
    <property type="component" value="Chromosome"/>
</dbReference>
<dbReference type="Proteomes" id="UP000284767">
    <property type="component" value="Unassembled WGS sequence"/>
</dbReference>
<reference evidence="5" key="4">
    <citation type="submission" date="2017-05" db="EMBL/GenBank/DDBJ databases">
        <authorList>
            <person name="Song R."/>
            <person name="Chenine A.L."/>
            <person name="Ruprecht R.M."/>
        </authorList>
    </citation>
    <scope>NUCLEOTIDE SEQUENCE [LARGE SCALE GENOMIC DNA]</scope>
    <source>
        <strain evidence="5">S567_C10_BS</strain>
    </source>
</reference>
<evidence type="ECO:0000313" key="12">
    <source>
        <dbReference type="Proteomes" id="UP000284767"/>
    </source>
</evidence>
<dbReference type="Proteomes" id="UP000433532">
    <property type="component" value="Unassembled WGS sequence"/>
</dbReference>
<accession>A0A072ZDD4</accession>
<dbReference type="InterPro" id="IPR031580">
    <property type="entry name" value="TadZ_N"/>
</dbReference>
<dbReference type="RefSeq" id="WP_003093855.1">
    <property type="nucleotide sequence ID" value="NZ_AP014622.1"/>
</dbReference>
<organism evidence="4 14">
    <name type="scientific">Pseudomonas aeruginosa</name>
    <dbReference type="NCBI Taxonomy" id="287"/>
    <lineage>
        <taxon>Bacteria</taxon>
        <taxon>Pseudomonadati</taxon>
        <taxon>Pseudomonadota</taxon>
        <taxon>Gammaproteobacteria</taxon>
        <taxon>Pseudomonadales</taxon>
        <taxon>Pseudomonadaceae</taxon>
        <taxon>Pseudomonas</taxon>
    </lineage>
</organism>
<evidence type="ECO:0000313" key="5">
    <source>
        <dbReference type="EMBL" id="OTI54821.1"/>
    </source>
</evidence>
<reference evidence="6 11" key="6">
    <citation type="submission" date="2018-07" db="EMBL/GenBank/DDBJ databases">
        <title>Mechanisms of high-level aminoglycoside resistance among Gram-negative pathogens in Brazil.</title>
        <authorList>
            <person name="Ballaben A.S."/>
            <person name="Darini A.L.C."/>
            <person name="Doi Y."/>
        </authorList>
    </citation>
    <scope>NUCLEOTIDE SEQUENCE [LARGE SCALE GENOMIC DNA]</scope>
    <source>
        <strain evidence="6 11">B2-305</strain>
    </source>
</reference>
<dbReference type="Proteomes" id="UP000644192">
    <property type="component" value="Unassembled WGS sequence"/>
</dbReference>
<dbReference type="EMBL" id="QORE01000913">
    <property type="protein sequence ID" value="RCI72545.1"/>
    <property type="molecule type" value="Genomic_DNA"/>
</dbReference>
<dbReference type="Gene3D" id="3.40.50.2300">
    <property type="match status" value="1"/>
</dbReference>
<dbReference type="AlphaFoldDB" id="A0A072ZDD4"/>
<gene>
    <name evidence="4" type="primary">tadZ</name>
    <name evidence="5" type="ORF">CAZ10_36130</name>
    <name evidence="6" type="ORF">DT376_23180</name>
    <name evidence="3" type="ORF">GNQ48_28640</name>
    <name evidence="4" type="ORF">GUL26_12775</name>
    <name evidence="7" type="ORF">IPC1295_32235</name>
    <name evidence="8" type="ORF">L4V69_29465</name>
    <name evidence="2" type="ORF">PAERUG_P19_London_7_VIM_2_05_10_05782</name>
</gene>
<dbReference type="Proteomes" id="UP000045039">
    <property type="component" value="Unassembled WGS sequence"/>
</dbReference>
<reference evidence="8" key="11">
    <citation type="submission" date="2023-10" db="EMBL/GenBank/DDBJ databases">
        <title>Pathogen: clinical or host-associated sample.</title>
        <authorList>
            <person name="Hergert J."/>
            <person name="Casey R."/>
            <person name="Wagner J."/>
            <person name="Young E.L."/>
            <person name="Oakeson K.F."/>
        </authorList>
    </citation>
    <scope>NUCLEOTIDE SEQUENCE</scope>
    <source>
        <strain evidence="8">2021CK-01020</strain>
    </source>
</reference>
<protein>
    <submittedName>
        <fullName evidence="5">Pilus assembly protein</fullName>
    </submittedName>
    <submittedName>
        <fullName evidence="4">Type 4b pilus Flp biogenesis protein TadZ</fullName>
    </submittedName>
</protein>
<evidence type="ECO:0000313" key="8">
    <source>
        <dbReference type="EMBL" id="WOS76584.1"/>
    </source>
</evidence>
<dbReference type="EMBL" id="CP136986">
    <property type="protein sequence ID" value="WOS76584.1"/>
    <property type="molecule type" value="Genomic_DNA"/>
</dbReference>
<feature type="domain" description="Pilus assembly protein TadZ N-terminal" evidence="1">
    <location>
        <begin position="1"/>
        <end position="133"/>
    </location>
</feature>
<accession>A0A1S1C6H5</accession>
<evidence type="ECO:0000313" key="14">
    <source>
        <dbReference type="Proteomes" id="UP000644192"/>
    </source>
</evidence>
<dbReference type="KEGG" id="paeb:NCGM1900_2128"/>
<dbReference type="EMBL" id="WXZT01000007">
    <property type="protein sequence ID" value="MZZ13122.1"/>
    <property type="molecule type" value="Genomic_DNA"/>
</dbReference>
<reference evidence="9" key="2">
    <citation type="submission" date="2015-06" db="EMBL/GenBank/DDBJ databases">
        <authorList>
            <person name="Radhakrishnan Rajesh"/>
            <person name="Underwood Anthony"/>
            <person name="Al-Shahib Ali"/>
        </authorList>
    </citation>
    <scope>NUCLEOTIDE SEQUENCE [LARGE SCALE GENOMIC DNA]</scope>
    <source>
        <strain evidence="9">P19_London_7_VIM_2_05_10</strain>
    </source>
</reference>
<name>A0A072ZDD4_PSEAI</name>
<dbReference type="EMBL" id="NSNE01000035">
    <property type="protein sequence ID" value="RPM02856.1"/>
    <property type="molecule type" value="Genomic_DNA"/>
</dbReference>
<evidence type="ECO:0000313" key="4">
    <source>
        <dbReference type="EMBL" id="MZZ13122.1"/>
    </source>
</evidence>
<evidence type="ECO:0000313" key="6">
    <source>
        <dbReference type="EMBL" id="RCI72545.1"/>
    </source>
</evidence>
<reference evidence="7 12" key="5">
    <citation type="submission" date="2017-08" db="EMBL/GenBank/DDBJ databases">
        <authorList>
            <person name="Feschi L."/>
            <person name="Jeukens J."/>
            <person name="Emond-Rheault J.-G."/>
            <person name="Kukavica-Ibrulj I."/>
            <person name="Boyle B."/>
            <person name="Levesque R.C."/>
        </authorList>
    </citation>
    <scope>NUCLEOTIDE SEQUENCE [LARGE SCALE GENOMIC DNA]</scope>
    <source>
        <strain evidence="7 12">PA-W36</strain>
    </source>
</reference>
<evidence type="ECO:0000313" key="9">
    <source>
        <dbReference type="Proteomes" id="UP000045039"/>
    </source>
</evidence>
<evidence type="ECO:0000313" key="10">
    <source>
        <dbReference type="Proteomes" id="UP000194857"/>
    </source>
</evidence>
<evidence type="ECO:0000313" key="11">
    <source>
        <dbReference type="Proteomes" id="UP000253594"/>
    </source>
</evidence>
<evidence type="ECO:0000313" key="3">
    <source>
        <dbReference type="EMBL" id="MUI38976.1"/>
    </source>
</evidence>
<evidence type="ECO:0000313" key="13">
    <source>
        <dbReference type="Proteomes" id="UP000433532"/>
    </source>
</evidence>
<dbReference type="EMBL" id="WOAD01000039">
    <property type="protein sequence ID" value="MUI38976.1"/>
    <property type="molecule type" value="Genomic_DNA"/>
</dbReference>
<reference evidence="10" key="3">
    <citation type="submission" date="2017-05" db="EMBL/GenBank/DDBJ databases">
        <authorList>
            <person name="Giani T."/>
            <person name="Arena F."/>
            <person name="Pollini S."/>
            <person name="Di Pilato V."/>
            <person name="D'Andrea M.M."/>
            <person name="Henrici De Angelis L."/>
            <person name="Bassetti M."/>
            <person name="Rossolini G.M."/>
        </authorList>
    </citation>
    <scope>NUCLEOTIDE SEQUENCE [LARGE SCALE GENOMIC DNA]</scope>
    <source>
        <strain evidence="10">S567_C10_BS</strain>
    </source>
</reference>
<dbReference type="EMBL" id="NFFZ01000038">
    <property type="protein sequence ID" value="OTI54821.1"/>
    <property type="molecule type" value="Genomic_DNA"/>
</dbReference>
<dbReference type="SUPFAM" id="SSF52540">
    <property type="entry name" value="P-loop containing nucleoside triphosphate hydrolases"/>
    <property type="match status" value="1"/>
</dbReference>
<evidence type="ECO:0000313" key="2">
    <source>
        <dbReference type="EMBL" id="CRP85593.1"/>
    </source>
</evidence>
<reference evidence="3 13" key="8">
    <citation type="submission" date="2019-11" db="EMBL/GenBank/DDBJ databases">
        <title>Genomes of ocular Pseudomonas aeruginosa isolates.</title>
        <authorList>
            <person name="Khan M."/>
            <person name="Rice S.A."/>
            <person name="Willcox M.D.P."/>
            <person name="Stapleton F."/>
        </authorList>
    </citation>
    <scope>NUCLEOTIDE SEQUENCE [LARGE SCALE GENOMIC DNA]</scope>
    <source>
        <strain evidence="3 13">PA221</strain>
    </source>
</reference>
<dbReference type="Proteomes" id="UP000194857">
    <property type="component" value="Unassembled WGS sequence"/>
</dbReference>
<evidence type="ECO:0000259" key="1">
    <source>
        <dbReference type="Pfam" id="PF16968"/>
    </source>
</evidence>
<evidence type="ECO:0000313" key="7">
    <source>
        <dbReference type="EMBL" id="RPM02856.1"/>
    </source>
</evidence>
<proteinExistence type="predicted"/>
<reference evidence="2" key="1">
    <citation type="submission" date="2015-06" db="EMBL/GenBank/DDBJ databases">
        <authorList>
            <person name="Radhakrishnan R."/>
            <person name="Underwood A."/>
            <person name="Al-Shahib A."/>
        </authorList>
    </citation>
    <scope>NUCLEOTIDE SEQUENCE</scope>
    <source>
        <strain evidence="2">P19_London_7_VIM_2_05_10</strain>
    </source>
</reference>
<dbReference type="Proteomes" id="UP000253594">
    <property type="component" value="Unassembled WGS sequence"/>
</dbReference>
<reference evidence="7 12" key="7">
    <citation type="submission" date="2019-01" db="EMBL/GenBank/DDBJ databases">
        <title>The Pseudomonas aeruginosa pan-genome provides new insights on its population structure, horizontal gene transfer and pathogenicity.</title>
        <authorList>
            <person name="Freschi L."/>
            <person name="Vincent A.T."/>
            <person name="Jeukens J."/>
            <person name="Emond-Rheault J.-G."/>
            <person name="Kukavica-Ibrulj I."/>
            <person name="Dupont M.-J."/>
            <person name="Charette S.J."/>
            <person name="Boyle B."/>
            <person name="Levesque R.C."/>
        </authorList>
    </citation>
    <scope>NUCLEOTIDE SEQUENCE [LARGE SCALE GENOMIC DNA]</scope>
    <source>
        <strain evidence="7 12">PA-W36</strain>
    </source>
</reference>